<keyword evidence="3" id="KW-0805">Transcription regulation</keyword>
<dbReference type="GO" id="GO:0006355">
    <property type="term" value="P:regulation of DNA-templated transcription"/>
    <property type="evidence" value="ECO:0007669"/>
    <property type="project" value="InterPro"/>
</dbReference>
<dbReference type="Gene3D" id="6.10.250.690">
    <property type="match status" value="1"/>
</dbReference>
<dbReference type="InterPro" id="IPR001867">
    <property type="entry name" value="OmpR/PhoB-type_DNA-bd"/>
</dbReference>
<feature type="domain" description="OmpR/PhoB-type" evidence="9">
    <location>
        <begin position="124"/>
        <end position="222"/>
    </location>
</feature>
<evidence type="ECO:0000256" key="1">
    <source>
        <dbReference type="ARBA" id="ARBA00022553"/>
    </source>
</evidence>
<accession>A0A2W5ZDC2</accession>
<dbReference type="AlphaFoldDB" id="A0A2W5ZDC2"/>
<dbReference type="FunFam" id="3.40.50.2300:FF:000002">
    <property type="entry name" value="DNA-binding response regulator PhoP"/>
    <property type="match status" value="1"/>
</dbReference>
<dbReference type="PANTHER" id="PTHR48111:SF22">
    <property type="entry name" value="REGULATOR OF RPOS"/>
    <property type="match status" value="1"/>
</dbReference>
<dbReference type="Pfam" id="PF00072">
    <property type="entry name" value="Response_reg"/>
    <property type="match status" value="1"/>
</dbReference>
<dbReference type="PROSITE" id="PS51755">
    <property type="entry name" value="OMPR_PHOB"/>
    <property type="match status" value="1"/>
</dbReference>
<dbReference type="Proteomes" id="UP000248724">
    <property type="component" value="Unassembled WGS sequence"/>
</dbReference>
<feature type="domain" description="Response regulatory" evidence="8">
    <location>
        <begin position="2"/>
        <end position="116"/>
    </location>
</feature>
<keyword evidence="1 6" id="KW-0597">Phosphoprotein</keyword>
<dbReference type="CDD" id="cd00383">
    <property type="entry name" value="trans_reg_C"/>
    <property type="match status" value="1"/>
</dbReference>
<reference evidence="11 12" key="1">
    <citation type="journal article" date="2017" name="Nature">
        <title>Atmospheric trace gases support primary production in Antarctic desert surface soil.</title>
        <authorList>
            <person name="Ji M."/>
            <person name="Greening C."/>
            <person name="Vanwonterghem I."/>
            <person name="Carere C.R."/>
            <person name="Bay S.K."/>
            <person name="Steen J.A."/>
            <person name="Montgomery K."/>
            <person name="Lines T."/>
            <person name="Beardall J."/>
            <person name="van Dorst J."/>
            <person name="Snape I."/>
            <person name="Stott M.B."/>
            <person name="Hugenholtz P."/>
            <person name="Ferrari B.C."/>
        </authorList>
    </citation>
    <scope>NUCLEOTIDE SEQUENCE [LARGE SCALE GENOMIC DNA]</scope>
    <source>
        <strain evidence="11">RRmetagenome_bin12</strain>
    </source>
</reference>
<dbReference type="InterPro" id="IPR039420">
    <property type="entry name" value="WalR-like"/>
</dbReference>
<feature type="DNA-binding region" description="OmpR/PhoB-type" evidence="7">
    <location>
        <begin position="124"/>
        <end position="222"/>
    </location>
</feature>
<dbReference type="GO" id="GO:0000156">
    <property type="term" value="F:phosphorelay response regulator activity"/>
    <property type="evidence" value="ECO:0007669"/>
    <property type="project" value="TreeGrafter"/>
</dbReference>
<accession>A0A934K0V5</accession>
<evidence type="ECO:0000313" key="13">
    <source>
        <dbReference type="Proteomes" id="UP000606991"/>
    </source>
</evidence>
<dbReference type="EMBL" id="JAEKNS010000052">
    <property type="protein sequence ID" value="MBJ7594091.1"/>
    <property type="molecule type" value="Genomic_DNA"/>
</dbReference>
<protein>
    <submittedName>
        <fullName evidence="11">DNA-binding response regulator</fullName>
    </submittedName>
    <submittedName>
        <fullName evidence="10">Response regulator transcription factor</fullName>
    </submittedName>
</protein>
<evidence type="ECO:0000256" key="5">
    <source>
        <dbReference type="ARBA" id="ARBA00023163"/>
    </source>
</evidence>
<dbReference type="Pfam" id="PF00486">
    <property type="entry name" value="Trans_reg_C"/>
    <property type="match status" value="1"/>
</dbReference>
<dbReference type="GO" id="GO:0000976">
    <property type="term" value="F:transcription cis-regulatory region binding"/>
    <property type="evidence" value="ECO:0007669"/>
    <property type="project" value="TreeGrafter"/>
</dbReference>
<comment type="caution">
    <text evidence="11">The sequence shown here is derived from an EMBL/GenBank/DDBJ whole genome shotgun (WGS) entry which is preliminary data.</text>
</comment>
<keyword evidence="4 7" id="KW-0238">DNA-binding</keyword>
<evidence type="ECO:0000259" key="9">
    <source>
        <dbReference type="PROSITE" id="PS51755"/>
    </source>
</evidence>
<dbReference type="PROSITE" id="PS50110">
    <property type="entry name" value="RESPONSE_REGULATORY"/>
    <property type="match status" value="1"/>
</dbReference>
<evidence type="ECO:0000256" key="4">
    <source>
        <dbReference type="ARBA" id="ARBA00023125"/>
    </source>
</evidence>
<dbReference type="SMART" id="SM00862">
    <property type="entry name" value="Trans_reg_C"/>
    <property type="match status" value="1"/>
</dbReference>
<dbReference type="InterPro" id="IPR001789">
    <property type="entry name" value="Sig_transdc_resp-reg_receiver"/>
</dbReference>
<sequence length="223" mass="24949">MRILIVEDDRRLLSILQRALREAGMAVDTAEDGEEAAAAATTTEFDVIVMDVMLPRLDGIAATKLLRDRHVRTPILMLTGRDTVDDRVRGLEAGADDYLVKPFALREVVARIRALTRRHLDDRAAILRAGQVELDTAAHLLTVGGQVVPLTAKEFSILEYFLLNKGRLLTRTQVLEHGWPYDFNGGRNLVEVYIGRLRQKLVAAGTEDPFVTVRGSGYRYRDP</sequence>
<evidence type="ECO:0000259" key="8">
    <source>
        <dbReference type="PROSITE" id="PS50110"/>
    </source>
</evidence>
<keyword evidence="2" id="KW-0902">Two-component regulatory system</keyword>
<reference evidence="11" key="2">
    <citation type="submission" date="2018-05" db="EMBL/GenBank/DDBJ databases">
        <authorList>
            <person name="Ferrari B."/>
        </authorList>
    </citation>
    <scope>NUCLEOTIDE SEQUENCE</scope>
    <source>
        <strain evidence="11">RRmetagenome_bin12</strain>
    </source>
</reference>
<evidence type="ECO:0000256" key="6">
    <source>
        <dbReference type="PROSITE-ProRule" id="PRU00169"/>
    </source>
</evidence>
<dbReference type="EMBL" id="QHBU01000038">
    <property type="protein sequence ID" value="PZR83333.1"/>
    <property type="molecule type" value="Genomic_DNA"/>
</dbReference>
<organism evidence="11 12">
    <name type="scientific">Candidatus Aeolococcus gillhamiae</name>
    <dbReference type="NCBI Taxonomy" id="3127015"/>
    <lineage>
        <taxon>Bacteria</taxon>
        <taxon>Bacillati</taxon>
        <taxon>Candidatus Dormiibacterota</taxon>
        <taxon>Candidatus Dormibacteria</taxon>
        <taxon>Candidatus Aeolococcales</taxon>
        <taxon>Candidatus Aeolococcaceae</taxon>
        <taxon>Candidatus Aeolococcus</taxon>
    </lineage>
</organism>
<dbReference type="SUPFAM" id="SSF52172">
    <property type="entry name" value="CheY-like"/>
    <property type="match status" value="1"/>
</dbReference>
<dbReference type="Proteomes" id="UP000606991">
    <property type="component" value="Unassembled WGS sequence"/>
</dbReference>
<evidence type="ECO:0000256" key="2">
    <source>
        <dbReference type="ARBA" id="ARBA00023012"/>
    </source>
</evidence>
<evidence type="ECO:0000256" key="7">
    <source>
        <dbReference type="PROSITE-ProRule" id="PRU01091"/>
    </source>
</evidence>
<gene>
    <name evidence="11" type="ORF">DLM65_02290</name>
    <name evidence="10" type="ORF">JF886_04385</name>
</gene>
<dbReference type="RefSeq" id="WP_337309995.1">
    <property type="nucleotide sequence ID" value="NZ_JAEKNS010000052.1"/>
</dbReference>
<dbReference type="PANTHER" id="PTHR48111">
    <property type="entry name" value="REGULATOR OF RPOS"/>
    <property type="match status" value="1"/>
</dbReference>
<dbReference type="GO" id="GO:0005829">
    <property type="term" value="C:cytosol"/>
    <property type="evidence" value="ECO:0007669"/>
    <property type="project" value="TreeGrafter"/>
</dbReference>
<dbReference type="GO" id="GO:0032993">
    <property type="term" value="C:protein-DNA complex"/>
    <property type="evidence" value="ECO:0007669"/>
    <property type="project" value="TreeGrafter"/>
</dbReference>
<evidence type="ECO:0000313" key="11">
    <source>
        <dbReference type="EMBL" id="PZR83333.1"/>
    </source>
</evidence>
<name>A0A2W5ZDC2_9BACT</name>
<dbReference type="SMART" id="SM00448">
    <property type="entry name" value="REC"/>
    <property type="match status" value="1"/>
</dbReference>
<proteinExistence type="predicted"/>
<reference evidence="10 13" key="3">
    <citation type="submission" date="2020-10" db="EMBL/GenBank/DDBJ databases">
        <title>Ca. Dormibacterota MAGs.</title>
        <authorList>
            <person name="Montgomery K."/>
        </authorList>
    </citation>
    <scope>NUCLEOTIDE SEQUENCE [LARGE SCALE GENOMIC DNA]</scope>
    <source>
        <strain evidence="10">SC8812_S17_18</strain>
    </source>
</reference>
<dbReference type="InterPro" id="IPR036388">
    <property type="entry name" value="WH-like_DNA-bd_sf"/>
</dbReference>
<evidence type="ECO:0000313" key="12">
    <source>
        <dbReference type="Proteomes" id="UP000248724"/>
    </source>
</evidence>
<evidence type="ECO:0000256" key="3">
    <source>
        <dbReference type="ARBA" id="ARBA00023015"/>
    </source>
</evidence>
<keyword evidence="5" id="KW-0804">Transcription</keyword>
<dbReference type="InterPro" id="IPR011006">
    <property type="entry name" value="CheY-like_superfamily"/>
</dbReference>
<evidence type="ECO:0000313" key="10">
    <source>
        <dbReference type="EMBL" id="MBJ7594091.1"/>
    </source>
</evidence>
<feature type="modified residue" description="4-aspartylphosphate" evidence="6">
    <location>
        <position position="51"/>
    </location>
</feature>
<dbReference type="Gene3D" id="1.10.10.10">
    <property type="entry name" value="Winged helix-like DNA-binding domain superfamily/Winged helix DNA-binding domain"/>
    <property type="match status" value="1"/>
</dbReference>
<dbReference type="Gene3D" id="3.40.50.2300">
    <property type="match status" value="1"/>
</dbReference>